<dbReference type="Proteomes" id="UP000316095">
    <property type="component" value="Unassembled WGS sequence"/>
</dbReference>
<evidence type="ECO:0000313" key="8">
    <source>
        <dbReference type="EMBL" id="TWT61584.1"/>
    </source>
</evidence>
<evidence type="ECO:0000256" key="5">
    <source>
        <dbReference type="SAM" id="SignalP"/>
    </source>
</evidence>
<feature type="domain" description="Thioredoxin" evidence="7">
    <location>
        <begin position="26"/>
        <end position="178"/>
    </location>
</feature>
<evidence type="ECO:0000259" key="7">
    <source>
        <dbReference type="PROSITE" id="PS51352"/>
    </source>
</evidence>
<dbReference type="Pfam" id="PF00578">
    <property type="entry name" value="AhpC-TSA"/>
    <property type="match status" value="1"/>
</dbReference>
<dbReference type="GO" id="GO:0005507">
    <property type="term" value="F:copper ion binding"/>
    <property type="evidence" value="ECO:0007669"/>
    <property type="project" value="InterPro"/>
</dbReference>
<sequence precursor="true">MNVRLCRNFFHILTLLTITAILHGSDVQADSIQDFSLPTHRGVNWSLREVPADHLVVVAFLGTECPLARLYGQRLEELQTEFRDHGVTVIGIDSNVQDSLTEITAFVARHHLTIPILKDTGNRVADQFEAERTPEVFLLDQNREIRYRGRIDDQYLVGLSRESEQRRDLAIAIEEVLKGEDVTVPKTKAIGCLIGRISRVEPQGDVTYCNQIAMIFNQHCVECHRAGEVAPFVLTSYEDILGWEETILEVIAENRMPPWFANPEHGKFANDCRLSDQEKSLLEIWVQNGMPEGDPAELPEPPEFVKGWRIPEPDQVIAMGDAEFTVPAQGVVDYQYFTVDPGWTEDKFVCATEARPDNIPVVHHIAVYVLPPGSDEKNAQGRYMLVGYVPGSLPQILDEGVAIPILAGSKLLFEMHYTPNGREQLDCSYIGLNFMKKQDVKKILGGGIAINTKFEIPPGADHHTVTAEYQSPRDQLLLQLTPHMHLRGKAFRFEAFYPNGSQEILLDVPRYDFNWQLNYNLAKPKLLPKGTRILCTAAYDNSKNNLVNPDPTVTVRWGDQSWNEMMIGYMSFIEP</sequence>
<keyword evidence="1 4" id="KW-0479">Metal-binding</keyword>
<protein>
    <submittedName>
        <fullName evidence="8">Thiol-disulfide oxidoreductase</fullName>
    </submittedName>
</protein>
<dbReference type="GO" id="GO:0020037">
    <property type="term" value="F:heme binding"/>
    <property type="evidence" value="ECO:0007669"/>
    <property type="project" value="InterPro"/>
</dbReference>
<evidence type="ECO:0000256" key="1">
    <source>
        <dbReference type="ARBA" id="ARBA00022723"/>
    </source>
</evidence>
<dbReference type="Gene3D" id="3.40.30.10">
    <property type="entry name" value="Glutaredoxin"/>
    <property type="match status" value="1"/>
</dbReference>
<dbReference type="PROSITE" id="PS51352">
    <property type="entry name" value="THIOREDOXIN_2"/>
    <property type="match status" value="1"/>
</dbReference>
<evidence type="ECO:0000259" key="6">
    <source>
        <dbReference type="PROSITE" id="PS51007"/>
    </source>
</evidence>
<dbReference type="GO" id="GO:0016209">
    <property type="term" value="F:antioxidant activity"/>
    <property type="evidence" value="ECO:0007669"/>
    <property type="project" value="InterPro"/>
</dbReference>
<dbReference type="PROSITE" id="PS51007">
    <property type="entry name" value="CYTC"/>
    <property type="match status" value="1"/>
</dbReference>
<dbReference type="OrthoDB" id="9788721at2"/>
<dbReference type="SUPFAM" id="SSF49742">
    <property type="entry name" value="PHM/PNGase F"/>
    <property type="match status" value="2"/>
</dbReference>
<proteinExistence type="predicted"/>
<dbReference type="Gene3D" id="2.60.120.310">
    <property type="entry name" value="Copper type II, ascorbate-dependent monooxygenase, N-terminal domain"/>
    <property type="match status" value="1"/>
</dbReference>
<keyword evidence="5" id="KW-0732">Signal</keyword>
<dbReference type="AlphaFoldDB" id="A0A5C5XFL5"/>
<evidence type="ECO:0000256" key="4">
    <source>
        <dbReference type="PROSITE-ProRule" id="PRU00433"/>
    </source>
</evidence>
<name>A0A5C5XFL5_9PLAN</name>
<reference evidence="8 9" key="1">
    <citation type="submission" date="2019-02" db="EMBL/GenBank/DDBJ databases">
        <title>Deep-cultivation of Planctomycetes and their phenomic and genomic characterization uncovers novel biology.</title>
        <authorList>
            <person name="Wiegand S."/>
            <person name="Jogler M."/>
            <person name="Boedeker C."/>
            <person name="Pinto D."/>
            <person name="Vollmers J."/>
            <person name="Rivas-Marin E."/>
            <person name="Kohn T."/>
            <person name="Peeters S.H."/>
            <person name="Heuer A."/>
            <person name="Rast P."/>
            <person name="Oberbeckmann S."/>
            <person name="Bunk B."/>
            <person name="Jeske O."/>
            <person name="Meyerdierks A."/>
            <person name="Storesund J.E."/>
            <person name="Kallscheuer N."/>
            <person name="Luecker S."/>
            <person name="Lage O.M."/>
            <person name="Pohl T."/>
            <person name="Merkel B.J."/>
            <person name="Hornburger P."/>
            <person name="Mueller R.-W."/>
            <person name="Bruemmer F."/>
            <person name="Labrenz M."/>
            <person name="Spormann A.M."/>
            <person name="Op Den Camp H."/>
            <person name="Overmann J."/>
            <person name="Amann R."/>
            <person name="Jetten M.S.M."/>
            <person name="Mascher T."/>
            <person name="Medema M.H."/>
            <person name="Devos D.P."/>
            <person name="Kaster A.-K."/>
            <person name="Ovreas L."/>
            <person name="Rohde M."/>
            <person name="Galperin M.Y."/>
            <person name="Jogler C."/>
        </authorList>
    </citation>
    <scope>NUCLEOTIDE SEQUENCE [LARGE SCALE GENOMIC DNA]</scope>
    <source>
        <strain evidence="8 9">Pan54</strain>
    </source>
</reference>
<dbReference type="PANTHER" id="PTHR43640:SF1">
    <property type="entry name" value="THIOREDOXIN-DEPENDENT PEROXIREDOXIN"/>
    <property type="match status" value="1"/>
</dbReference>
<dbReference type="SUPFAM" id="SSF52833">
    <property type="entry name" value="Thioredoxin-like"/>
    <property type="match status" value="1"/>
</dbReference>
<comment type="caution">
    <text evidence="8">The sequence shown here is derived from an EMBL/GenBank/DDBJ whole genome shotgun (WGS) entry which is preliminary data.</text>
</comment>
<dbReference type="InterPro" id="IPR036939">
    <property type="entry name" value="Cu2_ascorb_mOase_N_sf"/>
</dbReference>
<feature type="chain" id="PRO_5022702707" evidence="5">
    <location>
        <begin position="30"/>
        <end position="575"/>
    </location>
</feature>
<gene>
    <name evidence="8" type="ORF">Pan54_23200</name>
</gene>
<dbReference type="EMBL" id="SJPG01000001">
    <property type="protein sequence ID" value="TWT61584.1"/>
    <property type="molecule type" value="Genomic_DNA"/>
</dbReference>
<dbReference type="InterPro" id="IPR009056">
    <property type="entry name" value="Cyt_c-like_dom"/>
</dbReference>
<keyword evidence="2 4" id="KW-0408">Iron</keyword>
<dbReference type="GO" id="GO:0016715">
    <property type="term" value="F:oxidoreductase activity, acting on paired donors, with incorporation or reduction of molecular oxygen, reduced ascorbate as one donor, and incorporation of one atom of oxygen"/>
    <property type="evidence" value="ECO:0007669"/>
    <property type="project" value="InterPro"/>
</dbReference>
<evidence type="ECO:0000256" key="2">
    <source>
        <dbReference type="ARBA" id="ARBA00023004"/>
    </source>
</evidence>
<dbReference type="InterPro" id="IPR047262">
    <property type="entry name" value="PRX-like1"/>
</dbReference>
<dbReference type="GO" id="GO:0009055">
    <property type="term" value="F:electron transfer activity"/>
    <property type="evidence" value="ECO:0007669"/>
    <property type="project" value="InterPro"/>
</dbReference>
<feature type="domain" description="Cytochrome c" evidence="6">
    <location>
        <begin position="207"/>
        <end position="290"/>
    </location>
</feature>
<dbReference type="InterPro" id="IPR013766">
    <property type="entry name" value="Thioredoxin_domain"/>
</dbReference>
<organism evidence="8 9">
    <name type="scientific">Rubinisphaera italica</name>
    <dbReference type="NCBI Taxonomy" id="2527969"/>
    <lineage>
        <taxon>Bacteria</taxon>
        <taxon>Pseudomonadati</taxon>
        <taxon>Planctomycetota</taxon>
        <taxon>Planctomycetia</taxon>
        <taxon>Planctomycetales</taxon>
        <taxon>Planctomycetaceae</taxon>
        <taxon>Rubinisphaera</taxon>
    </lineage>
</organism>
<accession>A0A5C5XFL5</accession>
<evidence type="ECO:0000313" key="9">
    <source>
        <dbReference type="Proteomes" id="UP000316095"/>
    </source>
</evidence>
<dbReference type="InterPro" id="IPR014784">
    <property type="entry name" value="Cu2_ascorb_mOase-like_C"/>
</dbReference>
<keyword evidence="3" id="KW-1015">Disulfide bond</keyword>
<dbReference type="RefSeq" id="WP_146503551.1">
    <property type="nucleotide sequence ID" value="NZ_SJPG01000001.1"/>
</dbReference>
<dbReference type="InterPro" id="IPR008977">
    <property type="entry name" value="PHM/PNGase_F_dom_sf"/>
</dbReference>
<keyword evidence="9" id="KW-1185">Reference proteome</keyword>
<keyword evidence="4" id="KW-0349">Heme</keyword>
<evidence type="ECO:0000256" key="3">
    <source>
        <dbReference type="ARBA" id="ARBA00023157"/>
    </source>
</evidence>
<dbReference type="Gene3D" id="2.60.120.230">
    <property type="match status" value="1"/>
</dbReference>
<feature type="signal peptide" evidence="5">
    <location>
        <begin position="1"/>
        <end position="29"/>
    </location>
</feature>
<dbReference type="InterPro" id="IPR036249">
    <property type="entry name" value="Thioredoxin-like_sf"/>
</dbReference>
<dbReference type="InterPro" id="IPR000866">
    <property type="entry name" value="AhpC/TSA"/>
</dbReference>
<dbReference type="PANTHER" id="PTHR43640">
    <property type="entry name" value="OS07G0260300 PROTEIN"/>
    <property type="match status" value="1"/>
</dbReference>